<evidence type="ECO:0000313" key="1">
    <source>
        <dbReference type="EMBL" id="MBC5630310.1"/>
    </source>
</evidence>
<evidence type="ECO:0000313" key="2">
    <source>
        <dbReference type="Proteomes" id="UP000596929"/>
    </source>
</evidence>
<name>A0ABR7DFV9_9CLOT</name>
<proteinExistence type="predicted"/>
<reference evidence="1 2" key="1">
    <citation type="submission" date="2020-08" db="EMBL/GenBank/DDBJ databases">
        <title>Genome public.</title>
        <authorList>
            <person name="Liu C."/>
            <person name="Sun Q."/>
        </authorList>
    </citation>
    <scope>NUCLEOTIDE SEQUENCE [LARGE SCALE GENOMIC DNA]</scope>
    <source>
        <strain evidence="1 2">NSJ-6</strain>
    </source>
</reference>
<keyword evidence="2" id="KW-1185">Reference proteome</keyword>
<dbReference type="Proteomes" id="UP000596929">
    <property type="component" value="Unassembled WGS sequence"/>
</dbReference>
<dbReference type="RefSeq" id="WP_186860680.1">
    <property type="nucleotide sequence ID" value="NZ_JACOOO010000037.1"/>
</dbReference>
<sequence>MLLFELNKDEARAFMRVISEFVSIDNKIKREEKSIIDKYISKLNVSKEEIDGLSHKEAMEVLNRSEENIKKMVYFELLGVALIDGDYENSEVDFLEEVAEKFNISRSLKIALANYYFDIDNMKDKSEEEAKERLIKILN</sequence>
<comment type="caution">
    <text evidence="1">The sequence shown here is derived from an EMBL/GenBank/DDBJ whole genome shotgun (WGS) entry which is preliminary data.</text>
</comment>
<organism evidence="1 2">
    <name type="scientific">Clostridium hominis</name>
    <dbReference type="NCBI Taxonomy" id="2763036"/>
    <lineage>
        <taxon>Bacteria</taxon>
        <taxon>Bacillati</taxon>
        <taxon>Bacillota</taxon>
        <taxon>Clostridia</taxon>
        <taxon>Eubacteriales</taxon>
        <taxon>Clostridiaceae</taxon>
        <taxon>Clostridium</taxon>
    </lineage>
</organism>
<dbReference type="SUPFAM" id="SSF158682">
    <property type="entry name" value="TerB-like"/>
    <property type="match status" value="1"/>
</dbReference>
<dbReference type="InterPro" id="IPR029024">
    <property type="entry name" value="TerB-like"/>
</dbReference>
<dbReference type="Gene3D" id="1.10.3680.10">
    <property type="entry name" value="TerB-like"/>
    <property type="match status" value="1"/>
</dbReference>
<evidence type="ECO:0008006" key="3">
    <source>
        <dbReference type="Google" id="ProtNLM"/>
    </source>
</evidence>
<protein>
    <recommendedName>
        <fullName evidence="3">Tellurite resistance protein TerB</fullName>
    </recommendedName>
</protein>
<accession>A0ABR7DFV9</accession>
<gene>
    <name evidence="1" type="ORF">H8S20_15720</name>
</gene>
<dbReference type="EMBL" id="JACOOO010000037">
    <property type="protein sequence ID" value="MBC5630310.1"/>
    <property type="molecule type" value="Genomic_DNA"/>
</dbReference>